<dbReference type="InterPro" id="IPR003582">
    <property type="entry name" value="ShKT_dom"/>
</dbReference>
<dbReference type="EMBL" id="CAJFCV020000004">
    <property type="protein sequence ID" value="CAG9118493.1"/>
    <property type="molecule type" value="Genomic_DNA"/>
</dbReference>
<dbReference type="Proteomes" id="UP000659654">
    <property type="component" value="Unassembled WGS sequence"/>
</dbReference>
<sequence>MAVKIAVKAPLIEDFWNSFTKRTEYEQTVEEKQYQDSLLVNEINVTDACYDGNICCKLWASQGECKVHDKLCPLSCGGCNATHPLEDCVDYDENCPHYVFNGLCDSNPWFLENCRKSCGTCVSNVQELTRICRRTHGLTRV</sequence>
<comment type="caution">
    <text evidence="3">The sequence shown here is derived from an EMBL/GenBank/DDBJ whole genome shotgun (WGS) entry which is preliminary data.</text>
</comment>
<dbReference type="SMART" id="SM00254">
    <property type="entry name" value="ShKT"/>
    <property type="match status" value="2"/>
</dbReference>
<keyword evidence="4" id="KW-1185">Reference proteome</keyword>
<organism evidence="3 4">
    <name type="scientific">Bursaphelenchus xylophilus</name>
    <name type="common">Pinewood nematode worm</name>
    <name type="synonym">Aphelenchoides xylophilus</name>
    <dbReference type="NCBI Taxonomy" id="6326"/>
    <lineage>
        <taxon>Eukaryota</taxon>
        <taxon>Metazoa</taxon>
        <taxon>Ecdysozoa</taxon>
        <taxon>Nematoda</taxon>
        <taxon>Chromadorea</taxon>
        <taxon>Rhabditida</taxon>
        <taxon>Tylenchina</taxon>
        <taxon>Tylenchomorpha</taxon>
        <taxon>Aphelenchoidea</taxon>
        <taxon>Aphelenchoididae</taxon>
        <taxon>Bursaphelenchus</taxon>
    </lineage>
</organism>
<reference evidence="3" key="1">
    <citation type="submission" date="2020-09" db="EMBL/GenBank/DDBJ databases">
        <authorList>
            <person name="Kikuchi T."/>
        </authorList>
    </citation>
    <scope>NUCLEOTIDE SEQUENCE</scope>
    <source>
        <strain evidence="3">Ka4C1</strain>
    </source>
</reference>
<dbReference type="AlphaFoldDB" id="A0A7I8XJI3"/>
<evidence type="ECO:0000259" key="2">
    <source>
        <dbReference type="PROSITE" id="PS51670"/>
    </source>
</evidence>
<evidence type="ECO:0000256" key="1">
    <source>
        <dbReference type="PROSITE-ProRule" id="PRU01005"/>
    </source>
</evidence>
<comment type="caution">
    <text evidence="1">Lacks conserved residue(s) required for the propagation of feature annotation.</text>
</comment>
<evidence type="ECO:0000313" key="3">
    <source>
        <dbReference type="EMBL" id="CAD5228061.1"/>
    </source>
</evidence>
<dbReference type="OrthoDB" id="6132182at2759"/>
<evidence type="ECO:0000313" key="4">
    <source>
        <dbReference type="Proteomes" id="UP000659654"/>
    </source>
</evidence>
<dbReference type="SMR" id="A0A7I8XJI3"/>
<proteinExistence type="predicted"/>
<dbReference type="PROSITE" id="PS51670">
    <property type="entry name" value="SHKT"/>
    <property type="match status" value="2"/>
</dbReference>
<protein>
    <submittedName>
        <fullName evidence="3">(pine wood nematode) hypothetical protein</fullName>
    </submittedName>
</protein>
<dbReference type="EMBL" id="CAJFDI010000004">
    <property type="protein sequence ID" value="CAD5228061.1"/>
    <property type="molecule type" value="Genomic_DNA"/>
</dbReference>
<dbReference type="Proteomes" id="UP000582659">
    <property type="component" value="Unassembled WGS sequence"/>
</dbReference>
<dbReference type="Pfam" id="PF01549">
    <property type="entry name" value="ShK"/>
    <property type="match status" value="2"/>
</dbReference>
<accession>A0A7I8XJI3</accession>
<feature type="domain" description="ShKT" evidence="2">
    <location>
        <begin position="88"/>
        <end position="121"/>
    </location>
</feature>
<name>A0A7I8XJI3_BURXY</name>
<gene>
    <name evidence="3" type="ORF">BXYJ_LOCUS10256</name>
</gene>
<feature type="domain" description="ShKT" evidence="2">
    <location>
        <begin position="49"/>
        <end position="79"/>
    </location>
</feature>